<dbReference type="EC" id="2.7.7.7" evidence="7"/>
<evidence type="ECO:0000256" key="4">
    <source>
        <dbReference type="ARBA" id="ARBA00023204"/>
    </source>
</evidence>
<keyword evidence="2" id="KW-0227">DNA damage</keyword>
<reference evidence="7 8" key="1">
    <citation type="submission" date="2019-08" db="EMBL/GenBank/DDBJ databases">
        <title>Draft genome analysis of Rheinheimera tangshanensis isolated from the roots of fresh rice plants (Oryza sativa).</title>
        <authorList>
            <person name="Yu Q."/>
            <person name="Qi Y."/>
            <person name="Zhang H."/>
            <person name="Pu J."/>
        </authorList>
    </citation>
    <scope>NUCLEOTIDE SEQUENCE [LARGE SCALE GENOMIC DNA]</scope>
    <source>
        <strain evidence="7 8">JA3-B52</strain>
    </source>
</reference>
<dbReference type="Gene3D" id="3.30.1490.100">
    <property type="entry name" value="DNA polymerase, Y-family, little finger domain"/>
    <property type="match status" value="1"/>
</dbReference>
<dbReference type="InterPro" id="IPR050116">
    <property type="entry name" value="DNA_polymerase-Y"/>
</dbReference>
<evidence type="ECO:0000256" key="5">
    <source>
        <dbReference type="ARBA" id="ARBA00023236"/>
    </source>
</evidence>
<keyword evidence="7" id="KW-0548">Nucleotidyltransferase</keyword>
<dbReference type="SUPFAM" id="SSF56672">
    <property type="entry name" value="DNA/RNA polymerases"/>
    <property type="match status" value="1"/>
</dbReference>
<dbReference type="NCBIfam" id="NF002955">
    <property type="entry name" value="PRK03609.1"/>
    <property type="match status" value="1"/>
</dbReference>
<dbReference type="InterPro" id="IPR024728">
    <property type="entry name" value="PolY_HhH_motif"/>
</dbReference>
<keyword evidence="3" id="KW-0741">SOS mutagenesis</keyword>
<evidence type="ECO:0000313" key="7">
    <source>
        <dbReference type="EMBL" id="TXK77391.1"/>
    </source>
</evidence>
<sequence length="425" mass="47406">MSRVFALVDCNNFYASCEKLFRPDLADRPVVVLSNNDGCVVARSKEAKALGIKMGVPVFQIKELLEKNNVVAFSSNYALYADMSARVMRTLEEMAPAVEVYSIDEAFLDLSGVATAINLTDFGHQIRQRIQQWIGIAVCVGIAPTKTLAKLANHGAKSWSKTGGVVDLTSKERQRKLMALLPVNEVWGIGGRLTKRLEEAGIHSVLDLADAPTKLIRQQFSVVVERTVMELNGESCIELEDIPPTKKEIVSSRAFGERVTELAVMHEAVSEYVHRACKKLRQERCQAKRISVFLRTSPFSDHQLDPYYSNSRSAELSYPSDDTRDFLHVANKLLNAIWKDGFRYAKAGVMLSDFYAHGVCQQDLFATSDTVRGNSALMGLIDQINQQMPNSLYFASKSAKQSWGMKRELLSPAFTTNWNGLPKAR</sequence>
<dbReference type="GO" id="GO:0003684">
    <property type="term" value="F:damaged DNA binding"/>
    <property type="evidence" value="ECO:0007669"/>
    <property type="project" value="InterPro"/>
</dbReference>
<gene>
    <name evidence="7" type="primary">umuC</name>
    <name evidence="7" type="ORF">FU839_18450</name>
</gene>
<name>A0A5C8LJ90_9GAMM</name>
<dbReference type="EMBL" id="VRLR01000022">
    <property type="protein sequence ID" value="TXK77391.1"/>
    <property type="molecule type" value="Genomic_DNA"/>
</dbReference>
<evidence type="ECO:0000256" key="1">
    <source>
        <dbReference type="ARBA" id="ARBA00010945"/>
    </source>
</evidence>
<dbReference type="InterPro" id="IPR017961">
    <property type="entry name" value="DNA_pol_Y-fam_little_finger"/>
</dbReference>
<dbReference type="Pfam" id="PF00817">
    <property type="entry name" value="IMS"/>
    <property type="match status" value="1"/>
</dbReference>
<evidence type="ECO:0000256" key="2">
    <source>
        <dbReference type="ARBA" id="ARBA00022763"/>
    </source>
</evidence>
<dbReference type="GO" id="GO:0005829">
    <property type="term" value="C:cytosol"/>
    <property type="evidence" value="ECO:0007669"/>
    <property type="project" value="TreeGrafter"/>
</dbReference>
<evidence type="ECO:0000259" key="6">
    <source>
        <dbReference type="PROSITE" id="PS50173"/>
    </source>
</evidence>
<dbReference type="Gene3D" id="3.40.1170.60">
    <property type="match status" value="1"/>
</dbReference>
<dbReference type="InterPro" id="IPR025188">
    <property type="entry name" value="DUF4113"/>
</dbReference>
<dbReference type="GO" id="GO:0042276">
    <property type="term" value="P:error-prone translesion synthesis"/>
    <property type="evidence" value="ECO:0007669"/>
    <property type="project" value="TreeGrafter"/>
</dbReference>
<dbReference type="GO" id="GO:0003887">
    <property type="term" value="F:DNA-directed DNA polymerase activity"/>
    <property type="evidence" value="ECO:0007669"/>
    <property type="project" value="UniProtKB-EC"/>
</dbReference>
<dbReference type="GO" id="GO:0009432">
    <property type="term" value="P:SOS response"/>
    <property type="evidence" value="ECO:0007669"/>
    <property type="project" value="UniProtKB-KW"/>
</dbReference>
<dbReference type="Gene3D" id="3.30.70.270">
    <property type="match status" value="1"/>
</dbReference>
<dbReference type="InterPro" id="IPR043502">
    <property type="entry name" value="DNA/RNA_pol_sf"/>
</dbReference>
<dbReference type="Pfam" id="PF11799">
    <property type="entry name" value="IMS_C"/>
    <property type="match status" value="1"/>
</dbReference>
<dbReference type="OrthoDB" id="9808813at2"/>
<organism evidence="7 8">
    <name type="scientific">Rheinheimera tangshanensis</name>
    <dbReference type="NCBI Taxonomy" id="400153"/>
    <lineage>
        <taxon>Bacteria</taxon>
        <taxon>Pseudomonadati</taxon>
        <taxon>Pseudomonadota</taxon>
        <taxon>Gammaproteobacteria</taxon>
        <taxon>Chromatiales</taxon>
        <taxon>Chromatiaceae</taxon>
        <taxon>Rheinheimera</taxon>
    </lineage>
</organism>
<keyword evidence="8" id="KW-1185">Reference proteome</keyword>
<comment type="similarity">
    <text evidence="1">Belongs to the DNA polymerase type-Y family.</text>
</comment>
<evidence type="ECO:0000313" key="8">
    <source>
        <dbReference type="Proteomes" id="UP000321814"/>
    </source>
</evidence>
<accession>A0A5C8LJ90</accession>
<dbReference type="PANTHER" id="PTHR11076">
    <property type="entry name" value="DNA REPAIR POLYMERASE UMUC / TRANSFERASE FAMILY MEMBER"/>
    <property type="match status" value="1"/>
</dbReference>
<keyword evidence="5" id="KW-0742">SOS response</keyword>
<dbReference type="RefSeq" id="WP_147905538.1">
    <property type="nucleotide sequence ID" value="NZ_BAAAGC010000017.1"/>
</dbReference>
<feature type="domain" description="UmuC" evidence="6">
    <location>
        <begin position="5"/>
        <end position="190"/>
    </location>
</feature>
<dbReference type="CDD" id="cd01700">
    <property type="entry name" value="PolY_Pol_V_umuC"/>
    <property type="match status" value="1"/>
</dbReference>
<dbReference type="Pfam" id="PF13438">
    <property type="entry name" value="DUF4113"/>
    <property type="match status" value="1"/>
</dbReference>
<comment type="caution">
    <text evidence="7">The sequence shown here is derived from an EMBL/GenBank/DDBJ whole genome shotgun (WGS) entry which is preliminary data.</text>
</comment>
<dbReference type="PANTHER" id="PTHR11076:SF34">
    <property type="entry name" value="PROTEIN UMUC"/>
    <property type="match status" value="1"/>
</dbReference>
<protein>
    <submittedName>
        <fullName evidence="7">Translesion error-prone DNA polymerase V subunit UmuC</fullName>
        <ecNumber evidence="7">2.7.7.7</ecNumber>
    </submittedName>
</protein>
<dbReference type="SUPFAM" id="SSF100879">
    <property type="entry name" value="Lesion bypass DNA polymerase (Y-family), little finger domain"/>
    <property type="match status" value="1"/>
</dbReference>
<dbReference type="InterPro" id="IPR043128">
    <property type="entry name" value="Rev_trsase/Diguanyl_cyclase"/>
</dbReference>
<dbReference type="InterPro" id="IPR036775">
    <property type="entry name" value="DNA_pol_Y-fam_lit_finger_sf"/>
</dbReference>
<keyword evidence="7" id="KW-0808">Transferase</keyword>
<keyword evidence="4" id="KW-0234">DNA repair</keyword>
<dbReference type="PROSITE" id="PS50173">
    <property type="entry name" value="UMUC"/>
    <property type="match status" value="1"/>
</dbReference>
<dbReference type="GO" id="GO:0006281">
    <property type="term" value="P:DNA repair"/>
    <property type="evidence" value="ECO:0007669"/>
    <property type="project" value="UniProtKB-KW"/>
</dbReference>
<evidence type="ECO:0000256" key="3">
    <source>
        <dbReference type="ARBA" id="ARBA00023199"/>
    </source>
</evidence>
<dbReference type="AlphaFoldDB" id="A0A5C8LJ90"/>
<dbReference type="Gene3D" id="1.10.150.20">
    <property type="entry name" value="5' to 3' exonuclease, C-terminal subdomain"/>
    <property type="match status" value="1"/>
</dbReference>
<proteinExistence type="inferred from homology"/>
<dbReference type="InterPro" id="IPR001126">
    <property type="entry name" value="UmuC"/>
</dbReference>
<dbReference type="Pfam" id="PF11798">
    <property type="entry name" value="IMS_HHH"/>
    <property type="match status" value="1"/>
</dbReference>
<dbReference type="Proteomes" id="UP000321814">
    <property type="component" value="Unassembled WGS sequence"/>
</dbReference>